<comment type="caution">
    <text evidence="7">The sequence shown here is derived from an EMBL/GenBank/DDBJ whole genome shotgun (WGS) entry which is preliminary data.</text>
</comment>
<feature type="compositionally biased region" description="Acidic residues" evidence="5">
    <location>
        <begin position="483"/>
        <end position="495"/>
    </location>
</feature>
<dbReference type="Pfam" id="PF05277">
    <property type="entry name" value="DUF726"/>
    <property type="match status" value="2"/>
</dbReference>
<keyword evidence="8" id="KW-1185">Reference proteome</keyword>
<keyword evidence="4 6" id="KW-0472">Membrane</keyword>
<feature type="compositionally biased region" description="Low complexity" evidence="5">
    <location>
        <begin position="917"/>
        <end position="935"/>
    </location>
</feature>
<dbReference type="AlphaFoldDB" id="A0A8J2SIH6"/>
<evidence type="ECO:0000256" key="2">
    <source>
        <dbReference type="ARBA" id="ARBA00022692"/>
    </source>
</evidence>
<dbReference type="InterPro" id="IPR007941">
    <property type="entry name" value="DUF726"/>
</dbReference>
<feature type="region of interest" description="Disordered" evidence="5">
    <location>
        <begin position="917"/>
        <end position="942"/>
    </location>
</feature>
<keyword evidence="3 6" id="KW-1133">Transmembrane helix</keyword>
<feature type="region of interest" description="Disordered" evidence="5">
    <location>
        <begin position="827"/>
        <end position="868"/>
    </location>
</feature>
<feature type="compositionally biased region" description="Basic and acidic residues" evidence="5">
    <location>
        <begin position="465"/>
        <end position="477"/>
    </location>
</feature>
<accession>A0A8J2SIH6</accession>
<dbReference type="PANTHER" id="PTHR17920:SF3">
    <property type="entry name" value="TRANSMEMBRANE AND COILED-COIL DOMAIN-CONTAINING PROTEIN 4"/>
    <property type="match status" value="1"/>
</dbReference>
<evidence type="ECO:0000313" key="8">
    <source>
        <dbReference type="Proteomes" id="UP000789595"/>
    </source>
</evidence>
<evidence type="ECO:0000256" key="4">
    <source>
        <dbReference type="ARBA" id="ARBA00023136"/>
    </source>
</evidence>
<dbReference type="Proteomes" id="UP000789595">
    <property type="component" value="Unassembled WGS sequence"/>
</dbReference>
<evidence type="ECO:0000313" key="7">
    <source>
        <dbReference type="EMBL" id="CAH0371163.1"/>
    </source>
</evidence>
<comment type="subcellular location">
    <subcellularLocation>
        <location evidence="1">Membrane</location>
        <topology evidence="1">Multi-pass membrane protein</topology>
    </subcellularLocation>
</comment>
<keyword evidence="2 6" id="KW-0812">Transmembrane</keyword>
<feature type="compositionally biased region" description="Pro residues" evidence="5">
    <location>
        <begin position="1"/>
        <end position="11"/>
    </location>
</feature>
<feature type="region of interest" description="Disordered" evidence="5">
    <location>
        <begin position="1"/>
        <end position="29"/>
    </location>
</feature>
<protein>
    <submittedName>
        <fullName evidence="7">Uncharacterized protein</fullName>
    </submittedName>
</protein>
<sequence length="942" mass="98686">MADQPAPPLPPRTNSSTATPPPPPETEPWDAEAATALLCLAACSLRDDGEQDAFNAAYINAAAAAVGVGAVPPSLEHSSWAAALKPLARSDARKARDELAAILRARADGVTLRRKVLEGLLAAPLVHAKGAYDARARRCVARVAAALDYDKGWLRQSERAVAVALRSAAGPAPAVERRESNAAAALRYAAIGAAATATGVAVAVTAGVAAPALAVALGGSTVWGASSVATFATTYSLFFAAGFGAAGAGLAGYRTSRRVAGLTDFEIVRGIAPKPEASGLTVAVCVAGSMRDPTDYAAAYGADPPADAPLKRKLRRLLQQKEGLSAVEARDRARSVLLAAKTGRTESFVATRRPSQLERLRGKVVKKSEETLEERCRALLGLAPDAPLDAAAPPEALTPGLDETVAREAADALEAAVARASAPDSGPSVRGDASNIVRRALSLRADEAVDVVDLTSRALGDGDEEAARRRNAADAERLAGAGLDDDETDDAEELAPESPTTIKEDDDSNDVELWWWPQAWAGGAPELNLLIWERAILVEITASMAALATSLAQSAGQDAILYAGAATTVGLILTSLLLPITLLQATKYIDGTWTLAVTRADAAGVALADALCARSAIGERPVTLVGYSLGARVVFSCLEELARRHARAQKRCRRREQRRARAASVVGVGAHAGGADPSSDVGVLSDEEDVDDDERLHGTLTIAPLDGVHWIDAAGGRRLRLAVRAGAGAGYTVGSNAKVSSRARRLFGSASENDEPDALLAGTRDLRAAPGEPLAWSGPDNISASVEIDCAARDAVVDIALVASSSSYETTASHEVLAANRFPRGLGAGKPRTCHRRDPSRNAGHGRASRRRAMIQPSPSSASRRWLMPLASRRRRASRLVGRTPRRTKRWIVIATRFAASSSTPFYWARRCAARAARPRSAGAPRRASWRAGSSIATRRTT</sequence>
<evidence type="ECO:0000256" key="3">
    <source>
        <dbReference type="ARBA" id="ARBA00022989"/>
    </source>
</evidence>
<feature type="transmembrane region" description="Helical" evidence="6">
    <location>
        <begin position="234"/>
        <end position="253"/>
    </location>
</feature>
<name>A0A8J2SIH6_9STRA</name>
<evidence type="ECO:0000256" key="1">
    <source>
        <dbReference type="ARBA" id="ARBA00004141"/>
    </source>
</evidence>
<dbReference type="GO" id="GO:0016020">
    <property type="term" value="C:membrane"/>
    <property type="evidence" value="ECO:0007669"/>
    <property type="project" value="UniProtKB-SubCell"/>
</dbReference>
<feature type="transmembrane region" description="Helical" evidence="6">
    <location>
        <begin position="559"/>
        <end position="583"/>
    </location>
</feature>
<dbReference type="EMBL" id="CAKKNE010000003">
    <property type="protein sequence ID" value="CAH0371163.1"/>
    <property type="molecule type" value="Genomic_DNA"/>
</dbReference>
<feature type="region of interest" description="Disordered" evidence="5">
    <location>
        <begin position="463"/>
        <end position="507"/>
    </location>
</feature>
<organism evidence="7 8">
    <name type="scientific">Pelagomonas calceolata</name>
    <dbReference type="NCBI Taxonomy" id="35677"/>
    <lineage>
        <taxon>Eukaryota</taxon>
        <taxon>Sar</taxon>
        <taxon>Stramenopiles</taxon>
        <taxon>Ochrophyta</taxon>
        <taxon>Pelagophyceae</taxon>
        <taxon>Pelagomonadales</taxon>
        <taxon>Pelagomonadaceae</taxon>
        <taxon>Pelagomonas</taxon>
    </lineage>
</organism>
<feature type="transmembrane region" description="Helical" evidence="6">
    <location>
        <begin position="188"/>
        <end position="214"/>
    </location>
</feature>
<evidence type="ECO:0000256" key="5">
    <source>
        <dbReference type="SAM" id="MobiDB-lite"/>
    </source>
</evidence>
<reference evidence="7" key="1">
    <citation type="submission" date="2021-11" db="EMBL/GenBank/DDBJ databases">
        <authorList>
            <consortium name="Genoscope - CEA"/>
            <person name="William W."/>
        </authorList>
    </citation>
    <scope>NUCLEOTIDE SEQUENCE</scope>
</reference>
<dbReference type="OrthoDB" id="45919at2759"/>
<proteinExistence type="predicted"/>
<gene>
    <name evidence="7" type="ORF">PECAL_3P10920</name>
</gene>
<evidence type="ECO:0000256" key="6">
    <source>
        <dbReference type="SAM" id="Phobius"/>
    </source>
</evidence>
<dbReference type="PANTHER" id="PTHR17920">
    <property type="entry name" value="TRANSMEMBRANE AND COILED-COIL DOMAIN-CONTAINING PROTEIN 4 TMCO4"/>
    <property type="match status" value="1"/>
</dbReference>